<organism evidence="2 3">
    <name type="scientific">Rangifer tarandus platyrhynchus</name>
    <name type="common">Svalbard reindeer</name>
    <dbReference type="NCBI Taxonomy" id="3082113"/>
    <lineage>
        <taxon>Eukaryota</taxon>
        <taxon>Metazoa</taxon>
        <taxon>Chordata</taxon>
        <taxon>Craniata</taxon>
        <taxon>Vertebrata</taxon>
        <taxon>Euteleostomi</taxon>
        <taxon>Mammalia</taxon>
        <taxon>Eutheria</taxon>
        <taxon>Laurasiatheria</taxon>
        <taxon>Artiodactyla</taxon>
        <taxon>Ruminantia</taxon>
        <taxon>Pecora</taxon>
        <taxon>Cervidae</taxon>
        <taxon>Odocoileinae</taxon>
        <taxon>Rangifer</taxon>
    </lineage>
</organism>
<feature type="region of interest" description="Disordered" evidence="1">
    <location>
        <begin position="190"/>
        <end position="212"/>
    </location>
</feature>
<feature type="compositionally biased region" description="Basic residues" evidence="1">
    <location>
        <begin position="1"/>
        <end position="11"/>
    </location>
</feature>
<name>A0ABN8XM52_RANTA</name>
<protein>
    <submittedName>
        <fullName evidence="2">Uncharacterized protein</fullName>
    </submittedName>
</protein>
<evidence type="ECO:0000313" key="3">
    <source>
        <dbReference type="Proteomes" id="UP001176941"/>
    </source>
</evidence>
<proteinExistence type="predicted"/>
<comment type="caution">
    <text evidence="2">The sequence shown here is derived from an EMBL/GenBank/DDBJ whole genome shotgun (WGS) entry which is preliminary data.</text>
</comment>
<dbReference type="Proteomes" id="UP001176941">
    <property type="component" value="Unassembled WGS sequence"/>
</dbReference>
<dbReference type="EMBL" id="CATKSN020000908">
    <property type="protein sequence ID" value="CAI9150510.1"/>
    <property type="molecule type" value="Genomic_DNA"/>
</dbReference>
<reference evidence="2" key="1">
    <citation type="submission" date="2023-04" db="EMBL/GenBank/DDBJ databases">
        <authorList>
            <consortium name="ELIXIR-Norway"/>
        </authorList>
    </citation>
    <scope>NUCLEOTIDE SEQUENCE [LARGE SCALE GENOMIC DNA]</scope>
</reference>
<sequence length="248" mass="26795">MNGLLFKKRLRSAAPGDRRCGGNRATGPRALAEGAHGQRGQGLPTPDPRHKNRMQTGEATSVRRLSPRCPSAGARAGHTPFTCHRPAGRQNTAPREASLSHKPFKAIKVLFRPSQTHPDTNTQVGKMQMRTASPKRLSAPLSFEVTSSAVFKVLGGISWNVSGINSMRPKGNLSLLEEGQAAARTTLHRAPGWRGGRSPQRTGQAQAAESPVPGQLFHAEQTWLRGANSLLLVELSWSVTRLLAPRAF</sequence>
<accession>A0ABN8XM52</accession>
<gene>
    <name evidence="2" type="ORF">MRATA1EN1_LOCUS32128</name>
</gene>
<feature type="region of interest" description="Disordered" evidence="1">
    <location>
        <begin position="1"/>
        <end position="98"/>
    </location>
</feature>
<evidence type="ECO:0000313" key="2">
    <source>
        <dbReference type="EMBL" id="CAI9150510.1"/>
    </source>
</evidence>
<evidence type="ECO:0000256" key="1">
    <source>
        <dbReference type="SAM" id="MobiDB-lite"/>
    </source>
</evidence>
<keyword evidence="3" id="KW-1185">Reference proteome</keyword>